<proteinExistence type="predicted"/>
<keyword evidence="3" id="KW-1185">Reference proteome</keyword>
<dbReference type="AlphaFoldDB" id="A0A1E7N6K7"/>
<feature type="region of interest" description="Disordered" evidence="1">
    <location>
        <begin position="70"/>
        <end position="97"/>
    </location>
</feature>
<dbReference type="Proteomes" id="UP000037395">
    <property type="component" value="Unassembled WGS sequence"/>
</dbReference>
<name>A0A1E7N6K7_KITAU</name>
<gene>
    <name evidence="2" type="ORF">HS99_0029575</name>
</gene>
<feature type="compositionally biased region" description="Acidic residues" evidence="1">
    <location>
        <begin position="78"/>
        <end position="97"/>
    </location>
</feature>
<feature type="region of interest" description="Disordered" evidence="1">
    <location>
        <begin position="224"/>
        <end position="254"/>
    </location>
</feature>
<accession>A0A1E7N6K7</accession>
<evidence type="ECO:0000256" key="1">
    <source>
        <dbReference type="SAM" id="MobiDB-lite"/>
    </source>
</evidence>
<comment type="caution">
    <text evidence="2">The sequence shown here is derived from an EMBL/GenBank/DDBJ whole genome shotgun (WGS) entry which is preliminary data.</text>
</comment>
<dbReference type="KEGG" id="kau:B6264_29085"/>
<dbReference type="EMBL" id="JPRF03000027">
    <property type="protein sequence ID" value="OEV36322.1"/>
    <property type="molecule type" value="Genomic_DNA"/>
</dbReference>
<evidence type="ECO:0000313" key="2">
    <source>
        <dbReference type="EMBL" id="OEV36322.1"/>
    </source>
</evidence>
<evidence type="ECO:0000313" key="3">
    <source>
        <dbReference type="Proteomes" id="UP000037395"/>
    </source>
</evidence>
<organism evidence="2 3">
    <name type="scientific">Kitasatospora aureofaciens</name>
    <name type="common">Streptomyces aureofaciens</name>
    <dbReference type="NCBI Taxonomy" id="1894"/>
    <lineage>
        <taxon>Bacteria</taxon>
        <taxon>Bacillati</taxon>
        <taxon>Actinomycetota</taxon>
        <taxon>Actinomycetes</taxon>
        <taxon>Kitasatosporales</taxon>
        <taxon>Streptomycetaceae</taxon>
        <taxon>Kitasatospora</taxon>
    </lineage>
</organism>
<reference evidence="2" key="1">
    <citation type="submission" date="2016-08" db="EMBL/GenBank/DDBJ databases">
        <title>Sequencing, Assembly and Comparative Genomics of S. aureofaciens ATCC 10762.</title>
        <authorList>
            <person name="Gradnigo J.S."/>
            <person name="Johnson N."/>
            <person name="Somerville G.A."/>
        </authorList>
    </citation>
    <scope>NUCLEOTIDE SEQUENCE [LARGE SCALE GENOMIC DNA]</scope>
    <source>
        <strain evidence="2">ATCC 10762</strain>
    </source>
</reference>
<protein>
    <submittedName>
        <fullName evidence="2">Uncharacterized protein</fullName>
    </submittedName>
</protein>
<feature type="compositionally biased region" description="Polar residues" evidence="1">
    <location>
        <begin position="244"/>
        <end position="254"/>
    </location>
</feature>
<sequence length="254" mass="25864">MVGAEVPAVVVLVGPVLVVVLLEGGWVSVEPVVDVDEDVDVEPDEVLVVAVLSEGLFVLVEEVAEAEPVPVGGREEVAPEEVAPDEVAPEEVAADEPAPEDVALEEVAPEDVVPEVVGDPDREEVLPEAEAVAAGPVGFHGAGGGMPGTSGPLGWSTRLSTTSARPVSRANQPPVSTFTRTISGTGCGAGTTTISVLGSKPVQAFPVYLALLTSVGGFSGLPQAHRTRGTPRASTRTAVPACSTDWNSTTAPLL</sequence>